<evidence type="ECO:0000256" key="17">
    <source>
        <dbReference type="PIRSR" id="PIRSR600829-3"/>
    </source>
</evidence>
<evidence type="ECO:0000256" key="8">
    <source>
        <dbReference type="ARBA" id="ARBA00022777"/>
    </source>
</evidence>
<evidence type="ECO:0000256" key="20">
    <source>
        <dbReference type="SAM" id="Phobius"/>
    </source>
</evidence>
<evidence type="ECO:0000256" key="4">
    <source>
        <dbReference type="ARBA" id="ARBA00022516"/>
    </source>
</evidence>
<evidence type="ECO:0000256" key="15">
    <source>
        <dbReference type="PIRSR" id="PIRSR600829-1"/>
    </source>
</evidence>
<dbReference type="PROSITE" id="PS01069">
    <property type="entry name" value="DAGK_PROKAR"/>
    <property type="match status" value="1"/>
</dbReference>
<evidence type="ECO:0000313" key="21">
    <source>
        <dbReference type="EMBL" id="MBN8661533.1"/>
    </source>
</evidence>
<dbReference type="Pfam" id="PF01219">
    <property type="entry name" value="DAGK_prokar"/>
    <property type="match status" value="1"/>
</dbReference>
<accession>A0A8J7PJH2</accession>
<evidence type="ECO:0000256" key="11">
    <source>
        <dbReference type="ARBA" id="ARBA00023098"/>
    </source>
</evidence>
<evidence type="ECO:0000256" key="1">
    <source>
        <dbReference type="ARBA" id="ARBA00004651"/>
    </source>
</evidence>
<feature type="compositionally biased region" description="Basic and acidic residues" evidence="19">
    <location>
        <begin position="29"/>
        <end position="44"/>
    </location>
</feature>
<dbReference type="InterPro" id="IPR036945">
    <property type="entry name" value="DAGK_sf"/>
</dbReference>
<feature type="binding site" evidence="18">
    <location>
        <position position="162"/>
    </location>
    <ligand>
        <name>a divalent metal cation</name>
        <dbReference type="ChEBI" id="CHEBI:60240"/>
    </ligand>
</feature>
<feature type="binding site" evidence="17">
    <location>
        <position position="162"/>
    </location>
    <ligand>
        <name>ATP</name>
        <dbReference type="ChEBI" id="CHEBI:30616"/>
    </ligand>
</feature>
<evidence type="ECO:0000256" key="10">
    <source>
        <dbReference type="ARBA" id="ARBA00022989"/>
    </source>
</evidence>
<dbReference type="InterPro" id="IPR033717">
    <property type="entry name" value="UDPK"/>
</dbReference>
<dbReference type="PANTHER" id="PTHR34299">
    <property type="entry name" value="DIACYLGLYCEROL KINASE"/>
    <property type="match status" value="1"/>
</dbReference>
<reference evidence="21" key="1">
    <citation type="submission" date="2021-02" db="EMBL/GenBank/DDBJ databases">
        <title>Genome-Resolved Metagenomics of a Microbial Community Performing Photosynthetic Biological Nutrient Removal.</title>
        <authorList>
            <person name="Mcdaniel E.A."/>
        </authorList>
    </citation>
    <scope>NUCLEOTIDE SEQUENCE</scope>
    <source>
        <strain evidence="21">UWPOB_OBS1</strain>
    </source>
</reference>
<keyword evidence="3" id="KW-1003">Cell membrane</keyword>
<sequence length="213" mass="22974">MTLEKNKGEIGSTEPGSTEPGFVPAPDTGLRDVSSRDTGLRDASAEADTSAAPKGADPKDANPGKVPQSVDKASDSESPVLISLDDWNHKCSRSGSVFESFYHAFNGVKVALAQRNLRIHFCATPVVLALAWFLQVEAWGYALLIFSIGLVIVSEFLNTAIEHMVDIQANYRYHLSARYAKDTAAAAVMFSALTAVAVAAFVFVPKIWQLLSR</sequence>
<dbReference type="GO" id="GO:0008654">
    <property type="term" value="P:phospholipid biosynthetic process"/>
    <property type="evidence" value="ECO:0007669"/>
    <property type="project" value="UniProtKB-KW"/>
</dbReference>
<comment type="similarity">
    <text evidence="2">Belongs to the bacterial diacylglycerol kinase family.</text>
</comment>
<dbReference type="CDD" id="cd14265">
    <property type="entry name" value="UDPK_IM_like"/>
    <property type="match status" value="1"/>
</dbReference>
<feature type="region of interest" description="Disordered" evidence="19">
    <location>
        <begin position="1"/>
        <end position="77"/>
    </location>
</feature>
<evidence type="ECO:0000256" key="18">
    <source>
        <dbReference type="PIRSR" id="PIRSR600829-4"/>
    </source>
</evidence>
<comment type="subcellular location">
    <subcellularLocation>
        <location evidence="1">Cell membrane</location>
        <topology evidence="1">Multi-pass membrane protein</topology>
    </subcellularLocation>
</comment>
<evidence type="ECO:0000256" key="12">
    <source>
        <dbReference type="ARBA" id="ARBA00023136"/>
    </source>
</evidence>
<proteinExistence type="inferred from homology"/>
<dbReference type="InterPro" id="IPR000829">
    <property type="entry name" value="DAGK"/>
</dbReference>
<dbReference type="Gene3D" id="1.10.287.3610">
    <property type="match status" value="1"/>
</dbReference>
<evidence type="ECO:0000256" key="5">
    <source>
        <dbReference type="ARBA" id="ARBA00022679"/>
    </source>
</evidence>
<keyword evidence="9 17" id="KW-0067">ATP-binding</keyword>
<keyword evidence="10 20" id="KW-1133">Transmembrane helix</keyword>
<keyword evidence="7 17" id="KW-0547">Nucleotide-binding</keyword>
<comment type="caution">
    <text evidence="21">The sequence shown here is derived from an EMBL/GenBank/DDBJ whole genome shotgun (WGS) entry which is preliminary data.</text>
</comment>
<dbReference type="PANTHER" id="PTHR34299:SF1">
    <property type="entry name" value="DIACYLGLYCEROL KINASE"/>
    <property type="match status" value="1"/>
</dbReference>
<evidence type="ECO:0000256" key="16">
    <source>
        <dbReference type="PIRSR" id="PIRSR600829-2"/>
    </source>
</evidence>
<feature type="binding site" evidence="16">
    <location>
        <position position="155"/>
    </location>
    <ligand>
        <name>substrate</name>
    </ligand>
</feature>
<evidence type="ECO:0000256" key="6">
    <source>
        <dbReference type="ARBA" id="ARBA00022692"/>
    </source>
</evidence>
<protein>
    <submittedName>
        <fullName evidence="21">Diacylglycerol kinase family protein</fullName>
    </submittedName>
</protein>
<evidence type="ECO:0000256" key="19">
    <source>
        <dbReference type="SAM" id="MobiDB-lite"/>
    </source>
</evidence>
<evidence type="ECO:0000256" key="13">
    <source>
        <dbReference type="ARBA" id="ARBA00023209"/>
    </source>
</evidence>
<feature type="transmembrane region" description="Helical" evidence="20">
    <location>
        <begin position="140"/>
        <end position="161"/>
    </location>
</feature>
<keyword evidence="4" id="KW-0444">Lipid biosynthesis</keyword>
<keyword evidence="13" id="KW-0594">Phospholipid biosynthesis</keyword>
<feature type="binding site" evidence="17">
    <location>
        <begin position="181"/>
        <end position="182"/>
    </location>
    <ligand>
        <name>ATP</name>
        <dbReference type="ChEBI" id="CHEBI:30616"/>
    </ligand>
</feature>
<keyword evidence="18" id="KW-0460">Magnesium</keyword>
<feature type="active site" description="Proton acceptor" evidence="15">
    <location>
        <position position="155"/>
    </location>
</feature>
<feature type="binding site" evidence="16">
    <location>
        <position position="93"/>
    </location>
    <ligand>
        <name>substrate</name>
    </ligand>
</feature>
<evidence type="ECO:0000256" key="7">
    <source>
        <dbReference type="ARBA" id="ARBA00022741"/>
    </source>
</evidence>
<dbReference type="GO" id="GO:0005886">
    <property type="term" value="C:plasma membrane"/>
    <property type="evidence" value="ECO:0007669"/>
    <property type="project" value="UniProtKB-SubCell"/>
</dbReference>
<keyword evidence="5" id="KW-0808">Transferase</keyword>
<keyword evidence="8 21" id="KW-0418">Kinase</keyword>
<evidence type="ECO:0000313" key="22">
    <source>
        <dbReference type="Proteomes" id="UP000664277"/>
    </source>
</evidence>
<name>A0A8J7PJH2_9BACT</name>
<evidence type="ECO:0000256" key="3">
    <source>
        <dbReference type="ARBA" id="ARBA00022475"/>
    </source>
</evidence>
<dbReference type="GO" id="GO:0005524">
    <property type="term" value="F:ATP binding"/>
    <property type="evidence" value="ECO:0007669"/>
    <property type="project" value="UniProtKB-KW"/>
</dbReference>
<keyword evidence="6 20" id="KW-0812">Transmembrane</keyword>
<keyword evidence="18" id="KW-0479">Metal-binding</keyword>
<keyword evidence="14" id="KW-1208">Phospholipid metabolism</keyword>
<keyword evidence="11" id="KW-0443">Lipid metabolism</keyword>
<evidence type="ECO:0000256" key="9">
    <source>
        <dbReference type="ARBA" id="ARBA00022840"/>
    </source>
</evidence>
<evidence type="ECO:0000256" key="14">
    <source>
        <dbReference type="ARBA" id="ARBA00023264"/>
    </source>
</evidence>
<organism evidence="21 22">
    <name type="scientific">Candidatus Obscuribacter phosphatis</name>
    <dbReference type="NCBI Taxonomy" id="1906157"/>
    <lineage>
        <taxon>Bacteria</taxon>
        <taxon>Bacillati</taxon>
        <taxon>Candidatus Melainabacteria</taxon>
        <taxon>Candidatus Obscuribacterales</taxon>
        <taxon>Candidatus Obscuribacteraceae</taxon>
        <taxon>Candidatus Obscuribacter</taxon>
    </lineage>
</organism>
<dbReference type="GO" id="GO:0046872">
    <property type="term" value="F:metal ion binding"/>
    <property type="evidence" value="ECO:0007669"/>
    <property type="project" value="UniProtKB-KW"/>
</dbReference>
<gene>
    <name evidence="21" type="ORF">J0M35_14300</name>
</gene>
<dbReference type="GO" id="GO:0016301">
    <property type="term" value="F:kinase activity"/>
    <property type="evidence" value="ECO:0007669"/>
    <property type="project" value="UniProtKB-KW"/>
</dbReference>
<dbReference type="EMBL" id="JAFLCK010000021">
    <property type="protein sequence ID" value="MBN8661533.1"/>
    <property type="molecule type" value="Genomic_DNA"/>
</dbReference>
<evidence type="ECO:0000256" key="2">
    <source>
        <dbReference type="ARBA" id="ARBA00005967"/>
    </source>
</evidence>
<keyword evidence="12 20" id="KW-0472">Membrane</keyword>
<feature type="transmembrane region" description="Helical" evidence="20">
    <location>
        <begin position="117"/>
        <end position="134"/>
    </location>
</feature>
<comment type="cofactor">
    <cofactor evidence="18">
        <name>Mg(2+)</name>
        <dbReference type="ChEBI" id="CHEBI:18420"/>
    </cofactor>
    <text evidence="18">Mn(2+), Zn(2+), Cd(2+) and Co(2+) support activity to lesser extents.</text>
</comment>
<feature type="binding site" evidence="17">
    <location>
        <position position="93"/>
    </location>
    <ligand>
        <name>ATP</name>
        <dbReference type="ChEBI" id="CHEBI:30616"/>
    </ligand>
</feature>
<dbReference type="AlphaFoldDB" id="A0A8J7PJH2"/>
<feature type="transmembrane region" description="Helical" evidence="20">
    <location>
        <begin position="182"/>
        <end position="204"/>
    </location>
</feature>
<dbReference type="Proteomes" id="UP000664277">
    <property type="component" value="Unassembled WGS sequence"/>
</dbReference>